<gene>
    <name evidence="1" type="ORF">ACFQO9_11190</name>
</gene>
<dbReference type="Proteomes" id="UP001596550">
    <property type="component" value="Unassembled WGS sequence"/>
</dbReference>
<reference evidence="2" key="1">
    <citation type="journal article" date="2019" name="Int. J. Syst. Evol. Microbiol.">
        <title>The Global Catalogue of Microorganisms (GCM) 10K type strain sequencing project: providing services to taxonomists for standard genome sequencing and annotation.</title>
        <authorList>
            <consortium name="The Broad Institute Genomics Platform"/>
            <consortium name="The Broad Institute Genome Sequencing Center for Infectious Disease"/>
            <person name="Wu L."/>
            <person name="Ma J."/>
        </authorList>
    </citation>
    <scope>NUCLEOTIDE SEQUENCE [LARGE SCALE GENOMIC DNA]</scope>
    <source>
        <strain evidence="2">CCUG 54781</strain>
    </source>
</reference>
<evidence type="ECO:0000313" key="1">
    <source>
        <dbReference type="EMBL" id="MFC7347282.1"/>
    </source>
</evidence>
<sequence>MSNNKTEIKDEKETVDEKAKESDVRPVCGLIMPIADTEGYPAGHWKEVRKLLTSVAEGAGFRTRLVSESDEVRVIQANIVQNIFEDDVIICDVSSKNPNVMFELGLRLAFDKAAVIVKDFATGYSFDTSPVQHINYPKDLRYYDIEKFREELKMKLLATFEESKKPNHSMYLESFGKFVPKGLKNKEVSNDQYMIQTLQEIKNEISIIKVQNRNNYDSYSSNIITTIDGKTKYNLDYHYERYIKALPPGQPVDDYEFYNYLNIKTLGTSHTVPPFLTVVQYLSSRDITE</sequence>
<dbReference type="RefSeq" id="WP_378178510.1">
    <property type="nucleotide sequence ID" value="NZ_JBHTCR010000004.1"/>
</dbReference>
<protein>
    <recommendedName>
        <fullName evidence="3">RNA helicase</fullName>
    </recommendedName>
</protein>
<evidence type="ECO:0000313" key="2">
    <source>
        <dbReference type="Proteomes" id="UP001596550"/>
    </source>
</evidence>
<dbReference type="EMBL" id="JBHTCR010000004">
    <property type="protein sequence ID" value="MFC7347282.1"/>
    <property type="molecule type" value="Genomic_DNA"/>
</dbReference>
<keyword evidence="2" id="KW-1185">Reference proteome</keyword>
<name>A0ABW2M1L9_9FLAO</name>
<organism evidence="1 2">
    <name type="scientific">Chryseobacterium zhengzhouense</name>
    <dbReference type="NCBI Taxonomy" id="1636086"/>
    <lineage>
        <taxon>Bacteria</taxon>
        <taxon>Pseudomonadati</taxon>
        <taxon>Bacteroidota</taxon>
        <taxon>Flavobacteriia</taxon>
        <taxon>Flavobacteriales</taxon>
        <taxon>Weeksellaceae</taxon>
        <taxon>Chryseobacterium group</taxon>
        <taxon>Chryseobacterium</taxon>
    </lineage>
</organism>
<accession>A0ABW2M1L9</accession>
<comment type="caution">
    <text evidence="1">The sequence shown here is derived from an EMBL/GenBank/DDBJ whole genome shotgun (WGS) entry which is preliminary data.</text>
</comment>
<proteinExistence type="predicted"/>
<evidence type="ECO:0008006" key="3">
    <source>
        <dbReference type="Google" id="ProtNLM"/>
    </source>
</evidence>